<gene>
    <name evidence="7 13" type="primary">flgK</name>
    <name evidence="13" type="ORF">G7082_12865</name>
</gene>
<name>A0A6G8AWG3_9ENTE</name>
<evidence type="ECO:0000313" key="14">
    <source>
        <dbReference type="Proteomes" id="UP000501747"/>
    </source>
</evidence>
<feature type="domain" description="Flagellar hook-associated protein FlgK helical" evidence="12">
    <location>
        <begin position="96"/>
        <end position="342"/>
    </location>
</feature>
<feature type="coiled-coil region" evidence="8">
    <location>
        <begin position="140"/>
        <end position="185"/>
    </location>
</feature>
<dbReference type="Pfam" id="PF00460">
    <property type="entry name" value="Flg_bb_rod"/>
    <property type="match status" value="1"/>
</dbReference>
<evidence type="ECO:0000256" key="1">
    <source>
        <dbReference type="ARBA" id="ARBA00004365"/>
    </source>
</evidence>
<evidence type="ECO:0000259" key="11">
    <source>
        <dbReference type="Pfam" id="PF06429"/>
    </source>
</evidence>
<dbReference type="NCBIfam" id="TIGR02492">
    <property type="entry name" value="flgK_ends"/>
    <property type="match status" value="1"/>
</dbReference>
<keyword evidence="13" id="KW-0969">Cilium</keyword>
<evidence type="ECO:0000259" key="10">
    <source>
        <dbReference type="Pfam" id="PF00460"/>
    </source>
</evidence>
<dbReference type="KEGG" id="vhy:G7082_12865"/>
<proteinExistence type="inferred from homology"/>
<evidence type="ECO:0000256" key="7">
    <source>
        <dbReference type="RuleBase" id="RU362065"/>
    </source>
</evidence>
<evidence type="ECO:0000256" key="6">
    <source>
        <dbReference type="ARBA" id="ARBA00023143"/>
    </source>
</evidence>
<keyword evidence="8" id="KW-0175">Coiled coil</keyword>
<comment type="similarity">
    <text evidence="3 7">Belongs to the flagella basal body rod proteins family.</text>
</comment>
<evidence type="ECO:0000256" key="3">
    <source>
        <dbReference type="ARBA" id="ARBA00009677"/>
    </source>
</evidence>
<feature type="domain" description="Flagellar basal-body/hook protein C-terminal" evidence="11">
    <location>
        <begin position="481"/>
        <end position="519"/>
    </location>
</feature>
<reference evidence="13 14" key="1">
    <citation type="submission" date="2020-03" db="EMBL/GenBank/DDBJ databases">
        <title>Vagococcus sp. nov., isolated from beetles.</title>
        <authorList>
            <person name="Hyun D.-W."/>
            <person name="Bae J.-W."/>
        </authorList>
    </citation>
    <scope>NUCLEOTIDE SEQUENCE [LARGE SCALE GENOMIC DNA]</scope>
    <source>
        <strain evidence="13 14">HDW17B</strain>
    </source>
</reference>
<dbReference type="AlphaFoldDB" id="A0A6G8AWG3"/>
<dbReference type="InterPro" id="IPR053927">
    <property type="entry name" value="FlgK_helical"/>
</dbReference>
<dbReference type="Pfam" id="PF06429">
    <property type="entry name" value="Flg_bbr_C"/>
    <property type="match status" value="1"/>
</dbReference>
<dbReference type="InterPro" id="IPR002371">
    <property type="entry name" value="FlgK"/>
</dbReference>
<feature type="region of interest" description="Disordered" evidence="9">
    <location>
        <begin position="379"/>
        <end position="404"/>
    </location>
</feature>
<dbReference type="InterPro" id="IPR001444">
    <property type="entry name" value="Flag_bb_rod_N"/>
</dbReference>
<dbReference type="PANTHER" id="PTHR30033">
    <property type="entry name" value="FLAGELLAR HOOK-ASSOCIATED PROTEIN 1"/>
    <property type="match status" value="1"/>
</dbReference>
<dbReference type="InterPro" id="IPR010930">
    <property type="entry name" value="Flg_bb/hook_C_dom"/>
</dbReference>
<dbReference type="GO" id="GO:0005576">
    <property type="term" value="C:extracellular region"/>
    <property type="evidence" value="ECO:0007669"/>
    <property type="project" value="UniProtKB-SubCell"/>
</dbReference>
<evidence type="ECO:0000313" key="13">
    <source>
        <dbReference type="EMBL" id="QIL49320.1"/>
    </source>
</evidence>
<dbReference type="PRINTS" id="PR01005">
    <property type="entry name" value="FLGHOOKAP1"/>
</dbReference>
<dbReference type="GO" id="GO:0005198">
    <property type="term" value="F:structural molecule activity"/>
    <property type="evidence" value="ECO:0007669"/>
    <property type="project" value="UniProtKB-UniRule"/>
</dbReference>
<evidence type="ECO:0000256" key="5">
    <source>
        <dbReference type="ARBA" id="ARBA00022525"/>
    </source>
</evidence>
<keyword evidence="14" id="KW-1185">Reference proteome</keyword>
<dbReference type="RefSeq" id="WP_166035515.1">
    <property type="nucleotide sequence ID" value="NZ_CP049887.1"/>
</dbReference>
<keyword evidence="13" id="KW-0966">Cell projection</keyword>
<evidence type="ECO:0000256" key="4">
    <source>
        <dbReference type="ARBA" id="ARBA00016244"/>
    </source>
</evidence>
<accession>A0A6G8AWG3</accession>
<dbReference type="PANTHER" id="PTHR30033:SF1">
    <property type="entry name" value="FLAGELLAR HOOK-ASSOCIATED PROTEIN 1"/>
    <property type="match status" value="1"/>
</dbReference>
<dbReference type="EMBL" id="CP049887">
    <property type="protein sequence ID" value="QIL49320.1"/>
    <property type="molecule type" value="Genomic_DNA"/>
</dbReference>
<keyword evidence="5 7" id="KW-0964">Secreted</keyword>
<organism evidence="13 14">
    <name type="scientific">Vagococcus hydrophili</name>
    <dbReference type="NCBI Taxonomy" id="2714947"/>
    <lineage>
        <taxon>Bacteria</taxon>
        <taxon>Bacillati</taxon>
        <taxon>Bacillota</taxon>
        <taxon>Bacilli</taxon>
        <taxon>Lactobacillales</taxon>
        <taxon>Enterococcaceae</taxon>
        <taxon>Vagococcus</taxon>
    </lineage>
</organism>
<evidence type="ECO:0000256" key="8">
    <source>
        <dbReference type="SAM" id="Coils"/>
    </source>
</evidence>
<dbReference type="GO" id="GO:0009424">
    <property type="term" value="C:bacterial-type flagellum hook"/>
    <property type="evidence" value="ECO:0007669"/>
    <property type="project" value="UniProtKB-UniRule"/>
</dbReference>
<evidence type="ECO:0000256" key="2">
    <source>
        <dbReference type="ARBA" id="ARBA00004613"/>
    </source>
</evidence>
<dbReference type="Proteomes" id="UP000501747">
    <property type="component" value="Chromosome"/>
</dbReference>
<dbReference type="SUPFAM" id="SSF64518">
    <property type="entry name" value="Phase 1 flagellin"/>
    <property type="match status" value="1"/>
</dbReference>
<protein>
    <recommendedName>
        <fullName evidence="4 7">Flagellar hook-associated protein 1</fullName>
        <shortName evidence="7">HAP1</shortName>
    </recommendedName>
</protein>
<evidence type="ECO:0000259" key="12">
    <source>
        <dbReference type="Pfam" id="PF22638"/>
    </source>
</evidence>
<sequence>MTGLFGTLGTANSGMNTQQTALETSSHNIANANTPGYSRQRADMETNQPYTYTGIGQIGTGSKVNSISRASDQFVLANIRKENSVYNQYKQKADVLGQIESIFNESPGQKAISDDLAAYFDAWSQLANNPESNTAKLIVVENGNNLAENINRTAKQLETLHNDTVSVLEKNVLDFNSKLEELNEINQQLFKASADGGTPNDLLDRRDMLLEDLSGFGNIETTFDEYGRVSVKMGGETILAPGEIKTISVVVGTDANDQPLVSEGGNLTNEKVPLTNGENYPVGQLLISDPKDTPPTFQPIAVESGAAKGLQEGLAEIDARTEEFNIFTFNLATSVNIIHSDGGKGDDFFTLGDPNDPNFAKNIKVNDKLKKDPSLVNAGKEVRVPDPNNPGEYLPSDGSVGDGTRAKEIGKLKDTKLGYPNATFDYDPDTMTIKDEPGGSTLLGSYIDIVTKNGIAKQQADNRVTTQEFLLFQLEDRKYSVSGVNINEEITDVMRFQRAFQANARVISVVSDLLDTLINRTGV</sequence>
<evidence type="ECO:0000256" key="9">
    <source>
        <dbReference type="SAM" id="MobiDB-lite"/>
    </source>
</evidence>
<keyword evidence="13" id="KW-0282">Flagellum</keyword>
<keyword evidence="6 7" id="KW-0975">Bacterial flagellum</keyword>
<feature type="domain" description="Flagellar basal body rod protein N-terminal" evidence="10">
    <location>
        <begin position="10"/>
        <end position="37"/>
    </location>
</feature>
<comment type="subcellular location">
    <subcellularLocation>
        <location evidence="1 7">Bacterial flagellum</location>
    </subcellularLocation>
    <subcellularLocation>
        <location evidence="2 7">Secreted</location>
    </subcellularLocation>
</comment>
<dbReference type="GO" id="GO:0044780">
    <property type="term" value="P:bacterial-type flagellum assembly"/>
    <property type="evidence" value="ECO:0007669"/>
    <property type="project" value="InterPro"/>
</dbReference>
<dbReference type="Pfam" id="PF22638">
    <property type="entry name" value="FlgK_D1"/>
    <property type="match status" value="1"/>
</dbReference>